<dbReference type="InterPro" id="IPR051677">
    <property type="entry name" value="AfsR-DnrI-RedD_regulator"/>
</dbReference>
<dbReference type="Gene3D" id="3.40.50.300">
    <property type="entry name" value="P-loop containing nucleotide triphosphate hydrolases"/>
    <property type="match status" value="1"/>
</dbReference>
<dbReference type="SMART" id="SM00862">
    <property type="entry name" value="Trans_reg_C"/>
    <property type="match status" value="1"/>
</dbReference>
<keyword evidence="4" id="KW-0804">Transcription</keyword>
<evidence type="ECO:0000256" key="4">
    <source>
        <dbReference type="ARBA" id="ARBA00023163"/>
    </source>
</evidence>
<evidence type="ECO:0000256" key="3">
    <source>
        <dbReference type="ARBA" id="ARBA00023125"/>
    </source>
</evidence>
<dbReference type="SMART" id="SM00028">
    <property type="entry name" value="TPR"/>
    <property type="match status" value="5"/>
</dbReference>
<dbReference type="InterPro" id="IPR005158">
    <property type="entry name" value="BTAD"/>
</dbReference>
<accession>A0A927M327</accession>
<dbReference type="PRINTS" id="PR00364">
    <property type="entry name" value="DISEASERSIST"/>
</dbReference>
<dbReference type="InterPro" id="IPR019734">
    <property type="entry name" value="TPR_rpt"/>
</dbReference>
<evidence type="ECO:0000256" key="5">
    <source>
        <dbReference type="PROSITE-ProRule" id="PRU00339"/>
    </source>
</evidence>
<dbReference type="PROSITE" id="PS51755">
    <property type="entry name" value="OMPR_PHOB"/>
    <property type="match status" value="1"/>
</dbReference>
<comment type="caution">
    <text evidence="8">The sequence shown here is derived from an EMBL/GenBank/DDBJ whole genome shotgun (WGS) entry which is preliminary data.</text>
</comment>
<dbReference type="InterPro" id="IPR016032">
    <property type="entry name" value="Sig_transdc_resp-reg_C-effctor"/>
</dbReference>
<dbReference type="GO" id="GO:0003677">
    <property type="term" value="F:DNA binding"/>
    <property type="evidence" value="ECO:0007669"/>
    <property type="project" value="UniProtKB-UniRule"/>
</dbReference>
<dbReference type="Pfam" id="PF00486">
    <property type="entry name" value="Trans_reg_C"/>
    <property type="match status" value="1"/>
</dbReference>
<dbReference type="EMBL" id="JADBEB010000001">
    <property type="protein sequence ID" value="MBE1487104.1"/>
    <property type="molecule type" value="Genomic_DNA"/>
</dbReference>
<comment type="similarity">
    <text evidence="1">Belongs to the AfsR/DnrI/RedD regulatory family.</text>
</comment>
<organism evidence="8 9">
    <name type="scientific">Plantactinospora soyae</name>
    <dbReference type="NCBI Taxonomy" id="1544732"/>
    <lineage>
        <taxon>Bacteria</taxon>
        <taxon>Bacillati</taxon>
        <taxon>Actinomycetota</taxon>
        <taxon>Actinomycetes</taxon>
        <taxon>Micromonosporales</taxon>
        <taxon>Micromonosporaceae</taxon>
        <taxon>Plantactinospora</taxon>
    </lineage>
</organism>
<dbReference type="SMART" id="SM01043">
    <property type="entry name" value="BTAD"/>
    <property type="match status" value="1"/>
</dbReference>
<feature type="domain" description="OmpR/PhoB-type" evidence="7">
    <location>
        <begin position="1"/>
        <end position="90"/>
    </location>
</feature>
<dbReference type="InterPro" id="IPR011990">
    <property type="entry name" value="TPR-like_helical_dom_sf"/>
</dbReference>
<dbReference type="Pfam" id="PF03704">
    <property type="entry name" value="BTAD"/>
    <property type="match status" value="1"/>
</dbReference>
<dbReference type="SUPFAM" id="SSF52540">
    <property type="entry name" value="P-loop containing nucleoside triphosphate hydrolases"/>
    <property type="match status" value="1"/>
</dbReference>
<feature type="DNA-binding region" description="OmpR/PhoB-type" evidence="6">
    <location>
        <begin position="1"/>
        <end position="90"/>
    </location>
</feature>
<evidence type="ECO:0000313" key="9">
    <source>
        <dbReference type="Proteomes" id="UP000649753"/>
    </source>
</evidence>
<proteinExistence type="inferred from homology"/>
<evidence type="ECO:0000256" key="1">
    <source>
        <dbReference type="ARBA" id="ARBA00005820"/>
    </source>
</evidence>
<name>A0A927M327_9ACTN</name>
<keyword evidence="5" id="KW-0802">TPR repeat</keyword>
<dbReference type="InterPro" id="IPR001867">
    <property type="entry name" value="OmpR/PhoB-type_DNA-bd"/>
</dbReference>
<reference evidence="8" key="1">
    <citation type="submission" date="2020-10" db="EMBL/GenBank/DDBJ databases">
        <title>Sequencing the genomes of 1000 actinobacteria strains.</title>
        <authorList>
            <person name="Klenk H.-P."/>
        </authorList>
    </citation>
    <scope>NUCLEOTIDE SEQUENCE</scope>
    <source>
        <strain evidence="8">DSM 46832</strain>
    </source>
</reference>
<gene>
    <name evidence="8" type="ORF">H4W31_002742</name>
</gene>
<keyword evidence="9" id="KW-1185">Reference proteome</keyword>
<evidence type="ECO:0000259" key="7">
    <source>
        <dbReference type="PROSITE" id="PS51755"/>
    </source>
</evidence>
<dbReference type="SUPFAM" id="SSF48452">
    <property type="entry name" value="TPR-like"/>
    <property type="match status" value="3"/>
</dbReference>
<keyword evidence="2" id="KW-0805">Transcription regulation</keyword>
<dbReference type="PANTHER" id="PTHR35807:SF1">
    <property type="entry name" value="TRANSCRIPTIONAL REGULATOR REDD"/>
    <property type="match status" value="1"/>
</dbReference>
<dbReference type="Pfam" id="PF13424">
    <property type="entry name" value="TPR_12"/>
    <property type="match status" value="2"/>
</dbReference>
<dbReference type="PANTHER" id="PTHR35807">
    <property type="entry name" value="TRANSCRIPTIONAL REGULATOR REDD-RELATED"/>
    <property type="match status" value="1"/>
</dbReference>
<sequence length="930" mass="101021">MDFGLLGEITVNSGRVDIGHIRQRYVLAALLVEANQVVPVDALMERVWGETLPYPTKSTLYSYVSRLRQALAEVGEVTIARRSGGYLLTVDPALVDVHRFRDLVRQARAAPDDERGSALFDAALGLWRGEPFAGLDTPWFDGVRRTLEAERVAAVLDRTDLRLRRGDHAVLLPGLADLVAAHPFDERLAGQYMLALHRGGRTTESLAHYDQISATMLAETGGEPGPELRGLRRRILRADQTLTVRAVAPIPRHLPAVPRSFVGRRAELARLTAELDSTAPQRTLVISAIGGMGGVGKTWLALHWAHHNLDRFPDGQLFVNLRGFDPVDPPTPSAVAVRGFLEALGVAPEGIPHEPGNQVNLYRSLLAEKRMLVVLDNAADLAQVEPLLPGGSRCTVIVTSRNQLVGLVAGHGAGSVPLGTLSDAEARELLTRQIGPERAAAEPDAVAQLVANCGGQPLALGVVAARIAVSPQLPLTAYAAELHDATTRLDALETSALGTSVRAVFTTSDRALSPGAAEVFRLLGLAVGPDIGLDAVVSLAGAPTGRVRMLLRELVSAHLVVEHRPNRYRMHDLVRLYAAERARTDLSTELRDLALRRLVDFYLHTADAADRLLAPIRLRIPLEPATAGSAPLALTDHPAAALAWFDDERACLIASADIARDRGWDDRAWQLCWAMNSFHLQRGHRHESLSTSLLGFAAARRRGDPYAVVAAHRQLGQAYDRLGQHELAAEHLEQALTLAEKAGDVLELAHTHRLLAVATERRGDDRLALTHAEQALRLFDEAGATLRARRMLNSVGWLLAKLGRYAEARTHCEQGLAFDREQGDLPGMAITLDSLGFIAHRLGEYAVALDHYAEALALMREVEMDYIQAETTERFAEMHADAGNRDLAIDTWRQALELYQAQGMADGVERVRNRLASGTGSAEPAVGAGN</sequence>
<dbReference type="Gene3D" id="1.10.10.10">
    <property type="entry name" value="Winged helix-like DNA-binding domain superfamily/Winged helix DNA-binding domain"/>
    <property type="match status" value="1"/>
</dbReference>
<dbReference type="RefSeq" id="WP_318783180.1">
    <property type="nucleotide sequence ID" value="NZ_JADBEB010000001.1"/>
</dbReference>
<dbReference type="GO" id="GO:0000160">
    <property type="term" value="P:phosphorelay signal transduction system"/>
    <property type="evidence" value="ECO:0007669"/>
    <property type="project" value="InterPro"/>
</dbReference>
<dbReference type="GO" id="GO:0043531">
    <property type="term" value="F:ADP binding"/>
    <property type="evidence" value="ECO:0007669"/>
    <property type="project" value="InterPro"/>
</dbReference>
<dbReference type="PROSITE" id="PS50005">
    <property type="entry name" value="TPR"/>
    <property type="match status" value="1"/>
</dbReference>
<dbReference type="GO" id="GO:0006355">
    <property type="term" value="P:regulation of DNA-templated transcription"/>
    <property type="evidence" value="ECO:0007669"/>
    <property type="project" value="InterPro"/>
</dbReference>
<dbReference type="SUPFAM" id="SSF46894">
    <property type="entry name" value="C-terminal effector domain of the bipartite response regulators"/>
    <property type="match status" value="1"/>
</dbReference>
<keyword evidence="3 6" id="KW-0238">DNA-binding</keyword>
<dbReference type="InterPro" id="IPR036388">
    <property type="entry name" value="WH-like_DNA-bd_sf"/>
</dbReference>
<dbReference type="InterPro" id="IPR027417">
    <property type="entry name" value="P-loop_NTPase"/>
</dbReference>
<dbReference type="CDD" id="cd15831">
    <property type="entry name" value="BTAD"/>
    <property type="match status" value="1"/>
</dbReference>
<evidence type="ECO:0000313" key="8">
    <source>
        <dbReference type="EMBL" id="MBE1487104.1"/>
    </source>
</evidence>
<dbReference type="Pfam" id="PF00931">
    <property type="entry name" value="NB-ARC"/>
    <property type="match status" value="1"/>
</dbReference>
<dbReference type="AlphaFoldDB" id="A0A927M327"/>
<protein>
    <submittedName>
        <fullName evidence="8">DNA-binding SARP family transcriptional activator/tetratricopeptide (TPR) repeat protein</fullName>
    </submittedName>
</protein>
<feature type="repeat" description="TPR" evidence="5">
    <location>
        <begin position="709"/>
        <end position="742"/>
    </location>
</feature>
<evidence type="ECO:0000256" key="6">
    <source>
        <dbReference type="PROSITE-ProRule" id="PRU01091"/>
    </source>
</evidence>
<dbReference type="Proteomes" id="UP000649753">
    <property type="component" value="Unassembled WGS sequence"/>
</dbReference>
<dbReference type="InterPro" id="IPR002182">
    <property type="entry name" value="NB-ARC"/>
</dbReference>
<evidence type="ECO:0000256" key="2">
    <source>
        <dbReference type="ARBA" id="ARBA00023015"/>
    </source>
</evidence>
<dbReference type="Gene3D" id="1.25.40.10">
    <property type="entry name" value="Tetratricopeptide repeat domain"/>
    <property type="match status" value="2"/>
</dbReference>